<dbReference type="Gene3D" id="1.25.40.90">
    <property type="match status" value="1"/>
</dbReference>
<dbReference type="InterPro" id="IPR008942">
    <property type="entry name" value="ENTH_VHS"/>
</dbReference>
<evidence type="ECO:0000259" key="5">
    <source>
        <dbReference type="PROSITE" id="PS50179"/>
    </source>
</evidence>
<dbReference type="CDD" id="cd16998">
    <property type="entry name" value="VHS_GGA_fungi"/>
    <property type="match status" value="1"/>
</dbReference>
<feature type="compositionally biased region" description="Pro residues" evidence="4">
    <location>
        <begin position="376"/>
        <end position="385"/>
    </location>
</feature>
<dbReference type="InterPro" id="IPR002014">
    <property type="entry name" value="VHS_dom"/>
</dbReference>
<dbReference type="Pfam" id="PF03127">
    <property type="entry name" value="GAT"/>
    <property type="match status" value="1"/>
</dbReference>
<feature type="coiled-coil region" evidence="3">
    <location>
        <begin position="225"/>
        <end position="252"/>
    </location>
</feature>
<dbReference type="SUPFAM" id="SSF89009">
    <property type="entry name" value="GAT-like domain"/>
    <property type="match status" value="1"/>
</dbReference>
<feature type="region of interest" description="Disordered" evidence="4">
    <location>
        <begin position="423"/>
        <end position="549"/>
    </location>
</feature>
<feature type="compositionally biased region" description="Low complexity" evidence="4">
    <location>
        <begin position="479"/>
        <end position="491"/>
    </location>
</feature>
<keyword evidence="1" id="KW-0813">Transport</keyword>
<dbReference type="InterPro" id="IPR052653">
    <property type="entry name" value="ARF-binding"/>
</dbReference>
<keyword evidence="2" id="KW-0653">Protein transport</keyword>
<dbReference type="SMART" id="SM00288">
    <property type="entry name" value="VHS"/>
    <property type="match status" value="1"/>
</dbReference>
<dbReference type="InterPro" id="IPR038425">
    <property type="entry name" value="GAT_sf"/>
</dbReference>
<dbReference type="CDD" id="cd14235">
    <property type="entry name" value="GAT_GGA_fungi"/>
    <property type="match status" value="1"/>
</dbReference>
<dbReference type="Proteomes" id="UP001497453">
    <property type="component" value="Chromosome 6"/>
</dbReference>
<evidence type="ECO:0000259" key="6">
    <source>
        <dbReference type="PROSITE" id="PS50909"/>
    </source>
</evidence>
<feature type="compositionally biased region" description="Polar residues" evidence="4">
    <location>
        <begin position="462"/>
        <end position="478"/>
    </location>
</feature>
<feature type="compositionally biased region" description="Polar residues" evidence="4">
    <location>
        <begin position="395"/>
        <end position="407"/>
    </location>
</feature>
<evidence type="ECO:0008006" key="9">
    <source>
        <dbReference type="Google" id="ProtNLM"/>
    </source>
</evidence>
<dbReference type="PROSITE" id="PS50179">
    <property type="entry name" value="VHS"/>
    <property type="match status" value="1"/>
</dbReference>
<keyword evidence="3" id="KW-0175">Coiled coil</keyword>
<feature type="domain" description="VHS" evidence="5">
    <location>
        <begin position="23"/>
        <end position="159"/>
    </location>
</feature>
<dbReference type="EMBL" id="OZ037949">
    <property type="protein sequence ID" value="CAL1710802.1"/>
    <property type="molecule type" value="Genomic_DNA"/>
</dbReference>
<evidence type="ECO:0000313" key="8">
    <source>
        <dbReference type="Proteomes" id="UP001497453"/>
    </source>
</evidence>
<dbReference type="PROSITE" id="PS50909">
    <property type="entry name" value="GAT"/>
    <property type="match status" value="1"/>
</dbReference>
<evidence type="ECO:0000256" key="1">
    <source>
        <dbReference type="ARBA" id="ARBA00022448"/>
    </source>
</evidence>
<reference evidence="8" key="1">
    <citation type="submission" date="2024-04" db="EMBL/GenBank/DDBJ databases">
        <authorList>
            <person name="Shaw F."/>
            <person name="Minotto A."/>
        </authorList>
    </citation>
    <scope>NUCLEOTIDE SEQUENCE [LARGE SCALE GENOMIC DNA]</scope>
</reference>
<dbReference type="PANTHER" id="PTHR47180:SF1">
    <property type="entry name" value="ADP-RIBOSYLATION FACTOR-BINDING PROTEIN GGA1-RELATED"/>
    <property type="match status" value="1"/>
</dbReference>
<dbReference type="SUPFAM" id="SSF48464">
    <property type="entry name" value="ENTH/VHS domain"/>
    <property type="match status" value="1"/>
</dbReference>
<evidence type="ECO:0000313" key="7">
    <source>
        <dbReference type="EMBL" id="CAL1710802.1"/>
    </source>
</evidence>
<evidence type="ECO:0000256" key="2">
    <source>
        <dbReference type="ARBA" id="ARBA00022927"/>
    </source>
</evidence>
<feature type="region of interest" description="Disordered" evidence="4">
    <location>
        <begin position="338"/>
        <end position="407"/>
    </location>
</feature>
<accession>A0ABP1DVF6</accession>
<name>A0ABP1DVF6_9APHY</name>
<dbReference type="Gene3D" id="1.20.58.160">
    <property type="match status" value="1"/>
</dbReference>
<protein>
    <recommendedName>
        <fullName evidence="9">VHS domain-containing protein</fullName>
    </recommendedName>
</protein>
<dbReference type="Pfam" id="PF00790">
    <property type="entry name" value="VHS"/>
    <property type="match status" value="1"/>
</dbReference>
<evidence type="ECO:0000256" key="4">
    <source>
        <dbReference type="SAM" id="MobiDB-lite"/>
    </source>
</evidence>
<dbReference type="InterPro" id="IPR004152">
    <property type="entry name" value="GAT_dom"/>
</dbReference>
<feature type="compositionally biased region" description="Polar residues" evidence="4">
    <location>
        <begin position="423"/>
        <end position="450"/>
    </location>
</feature>
<dbReference type="PANTHER" id="PTHR47180">
    <property type="entry name" value="ADP-RIBOSYLATION FACTOR-BINDING PROTEIN GGA1-RELATED"/>
    <property type="match status" value="1"/>
</dbReference>
<evidence type="ECO:0000256" key="3">
    <source>
        <dbReference type="SAM" id="Coils"/>
    </source>
</evidence>
<keyword evidence="8" id="KW-1185">Reference proteome</keyword>
<sequence>MFPTAATSWLSDTSPLKVLITRATYPSQPEPNYALNLEVADYIKEKKGNTPREAAMTIAQLVNHRNPHVAMLALALLDTLVQTCGYPLHLQISTKEFLNELVRRFPERPPPFPGPVMSRILELIHGWKEGICQESRFKDDLGNIRDMHRLLTFKGYRFRDMPRQQSVPPASYLKTAEELENEDREAQSAKLQELIRRGTPRDLAQAQELMKSLAGANPDAKPDYRSQALTELNKLENKVILLNEMLDNVDVARGERFAQGDVYDQVASILKSARPKIQGWISNAESDDPESLDTFLQINDQINTVLNRYESFKKGDFVAASNPIPAELGPRQNDLSLIDLDEPASSGPAVGTGAGGTSINELEDLFGSSSSSAPPSSKPQAPPIPSGMGGISFGVGSSSTPAGSPYPTTTPFNLAGVAPGFGSMNTMSSPPNLNISTRPSTVSPQPSTPAHGSIRLPGTPQVHAQSGPRMSSPTPNYFGSSSTPSGPAPGFGLNGGGFGQQTLQPQTQFFQQQQQQQHHPQQQPQQPPPQAQSGQAQGKDPFADLVGLF</sequence>
<gene>
    <name evidence="7" type="ORF">GFSPODELE1_LOCUS8011</name>
</gene>
<feature type="compositionally biased region" description="Low complexity" evidence="4">
    <location>
        <begin position="500"/>
        <end position="524"/>
    </location>
</feature>
<feature type="domain" description="GAT" evidence="6">
    <location>
        <begin position="184"/>
        <end position="314"/>
    </location>
</feature>
<organism evidence="7 8">
    <name type="scientific">Somion occarium</name>
    <dbReference type="NCBI Taxonomy" id="3059160"/>
    <lineage>
        <taxon>Eukaryota</taxon>
        <taxon>Fungi</taxon>
        <taxon>Dikarya</taxon>
        <taxon>Basidiomycota</taxon>
        <taxon>Agaricomycotina</taxon>
        <taxon>Agaricomycetes</taxon>
        <taxon>Polyporales</taxon>
        <taxon>Cerrenaceae</taxon>
        <taxon>Somion</taxon>
    </lineage>
</organism>
<proteinExistence type="predicted"/>